<feature type="compositionally biased region" description="Basic and acidic residues" evidence="1">
    <location>
        <begin position="68"/>
        <end position="80"/>
    </location>
</feature>
<sequence length="701" mass="79452">MSSRRRKSERIAKNSLGRFTNTKDNPIDLDSSKSTLFDDDSDDEQPLSSLRRKVDGSRKLDVICLKKPAVEDMVRPEKQNSKTKKEKGKENVVHTTPENIKKSKGKEKLTGNDHEDLKRAKGTITLKFCQVFVHIIPICSDHEDLKRAKGKEKLTDSDLEDPKRTKAKAHGTGREKKHRKLNVPKKVMQQNKKIELVETSGARKWMVLNTRSSPAQLFRCVKLLRDKQKEGVRQMGFGSFLKFNIDGIPSRMAHFVVDRLKSKKMEIIGRSGSLNITPQMIHRLLGVPIGGIKIESIVPLEVLDESVCQWRRQYEGRLIATREIVEKIESAEDENTFDFRMDFLLLFMTILIECHKNGRVIENILRYITSETDFSKIDWCDYIFESIKSCKMGWSRDDNSSPFNGPLTILTDGLACVRKDIVQWESLKEVHAVLKSLDLKQGQQSGGLEGADSHGEGMIDAFVKDGVVDLNLKDPGPAVVITLFYTPLFVAEAENADLKNDVNIMKEKEQLDNGETDKAKRQETDVQGDVDVNVSIWIAKNHHYKVAGCTREKMLSNWDVTSPENPKSTVEGKWHEVVTKFEANRKKPVRDKGIAEVNKSPYVIRGVDLNKDLTKDEETVLRYVLYEDGSSGGLFGDAQKNDHYYLLVFELKNPAISIIDNFHESIPLVGVKDNADYYMKDSPYKVVNTIGDVVLEGARGV</sequence>
<feature type="compositionally biased region" description="Basic residues" evidence="1">
    <location>
        <begin position="165"/>
        <end position="179"/>
    </location>
</feature>
<dbReference type="PANTHER" id="PTHR34835:SF90">
    <property type="entry name" value="AMINOTRANSFERASE-LIKE PLANT MOBILE DOMAIN-CONTAINING PROTEIN"/>
    <property type="match status" value="1"/>
</dbReference>
<accession>A0A5N6NNV1</accession>
<dbReference type="OrthoDB" id="1748551at2759"/>
<name>A0A5N6NNV1_9ASTR</name>
<evidence type="ECO:0000313" key="3">
    <source>
        <dbReference type="Proteomes" id="UP000326396"/>
    </source>
</evidence>
<evidence type="ECO:0000313" key="2">
    <source>
        <dbReference type="EMBL" id="KAD4982003.1"/>
    </source>
</evidence>
<feature type="compositionally biased region" description="Basic and acidic residues" evidence="1">
    <location>
        <begin position="151"/>
        <end position="164"/>
    </location>
</feature>
<evidence type="ECO:0000256" key="1">
    <source>
        <dbReference type="SAM" id="MobiDB-lite"/>
    </source>
</evidence>
<keyword evidence="3" id="KW-1185">Reference proteome</keyword>
<dbReference type="AlphaFoldDB" id="A0A5N6NNV1"/>
<dbReference type="Proteomes" id="UP000326396">
    <property type="component" value="Linkage Group LG18"/>
</dbReference>
<gene>
    <name evidence="2" type="ORF">E3N88_18674</name>
</gene>
<feature type="region of interest" description="Disordered" evidence="1">
    <location>
        <begin position="1"/>
        <end position="52"/>
    </location>
</feature>
<comment type="caution">
    <text evidence="2">The sequence shown here is derived from an EMBL/GenBank/DDBJ whole genome shotgun (WGS) entry which is preliminary data.</text>
</comment>
<feature type="region of interest" description="Disordered" evidence="1">
    <location>
        <begin position="68"/>
        <end position="93"/>
    </location>
</feature>
<feature type="region of interest" description="Disordered" evidence="1">
    <location>
        <begin position="151"/>
        <end position="179"/>
    </location>
</feature>
<reference evidence="2 3" key="1">
    <citation type="submission" date="2019-05" db="EMBL/GenBank/DDBJ databases">
        <title>Mikania micrantha, genome provides insights into the molecular mechanism of rapid growth.</title>
        <authorList>
            <person name="Liu B."/>
        </authorList>
    </citation>
    <scope>NUCLEOTIDE SEQUENCE [LARGE SCALE GENOMIC DNA]</scope>
    <source>
        <strain evidence="2">NLD-2019</strain>
        <tissue evidence="2">Leaf</tissue>
    </source>
</reference>
<proteinExistence type="predicted"/>
<dbReference type="EMBL" id="SZYD01000010">
    <property type="protein sequence ID" value="KAD4982003.1"/>
    <property type="molecule type" value="Genomic_DNA"/>
</dbReference>
<dbReference type="PANTHER" id="PTHR34835">
    <property type="entry name" value="OS07G0283600 PROTEIN-RELATED"/>
    <property type="match status" value="1"/>
</dbReference>
<protein>
    <submittedName>
        <fullName evidence="2">Uncharacterized protein</fullName>
    </submittedName>
</protein>
<organism evidence="2 3">
    <name type="scientific">Mikania micrantha</name>
    <name type="common">bitter vine</name>
    <dbReference type="NCBI Taxonomy" id="192012"/>
    <lineage>
        <taxon>Eukaryota</taxon>
        <taxon>Viridiplantae</taxon>
        <taxon>Streptophyta</taxon>
        <taxon>Embryophyta</taxon>
        <taxon>Tracheophyta</taxon>
        <taxon>Spermatophyta</taxon>
        <taxon>Magnoliopsida</taxon>
        <taxon>eudicotyledons</taxon>
        <taxon>Gunneridae</taxon>
        <taxon>Pentapetalae</taxon>
        <taxon>asterids</taxon>
        <taxon>campanulids</taxon>
        <taxon>Asterales</taxon>
        <taxon>Asteraceae</taxon>
        <taxon>Asteroideae</taxon>
        <taxon>Heliantheae alliance</taxon>
        <taxon>Eupatorieae</taxon>
        <taxon>Mikania</taxon>
    </lineage>
</organism>